<dbReference type="InterPro" id="IPR001128">
    <property type="entry name" value="Cyt_P450"/>
</dbReference>
<feature type="transmembrane region" description="Helical" evidence="9">
    <location>
        <begin position="12"/>
        <end position="31"/>
    </location>
</feature>
<evidence type="ECO:0000313" key="10">
    <source>
        <dbReference type="EMBL" id="RWR72830.1"/>
    </source>
</evidence>
<keyword evidence="3 7" id="KW-0479">Metal-binding</keyword>
<dbReference type="GO" id="GO:0016705">
    <property type="term" value="F:oxidoreductase activity, acting on paired donors, with incorporation or reduction of molecular oxygen"/>
    <property type="evidence" value="ECO:0007669"/>
    <property type="project" value="InterPro"/>
</dbReference>
<feature type="binding site" description="axial binding residue" evidence="7">
    <location>
        <position position="455"/>
    </location>
    <ligand>
        <name>heme</name>
        <dbReference type="ChEBI" id="CHEBI:30413"/>
    </ligand>
    <ligandPart>
        <name>Fe</name>
        <dbReference type="ChEBI" id="CHEBI:18248"/>
    </ligandPart>
</feature>
<dbReference type="Pfam" id="PF00067">
    <property type="entry name" value="p450"/>
    <property type="match status" value="1"/>
</dbReference>
<evidence type="ECO:0000256" key="4">
    <source>
        <dbReference type="ARBA" id="ARBA00023002"/>
    </source>
</evidence>
<dbReference type="SUPFAM" id="SSF48264">
    <property type="entry name" value="Cytochrome P450"/>
    <property type="match status" value="1"/>
</dbReference>
<keyword evidence="5 7" id="KW-0408">Iron</keyword>
<dbReference type="PRINTS" id="PR00463">
    <property type="entry name" value="EP450I"/>
</dbReference>
<evidence type="ECO:0000256" key="7">
    <source>
        <dbReference type="PIRSR" id="PIRSR602401-1"/>
    </source>
</evidence>
<dbReference type="InterPro" id="IPR017972">
    <property type="entry name" value="Cyt_P450_CS"/>
</dbReference>
<dbReference type="PROSITE" id="PS00086">
    <property type="entry name" value="CYTOCHROME_P450"/>
    <property type="match status" value="1"/>
</dbReference>
<name>A0A443N2U9_9MAGN</name>
<keyword evidence="9" id="KW-0472">Membrane</keyword>
<comment type="caution">
    <text evidence="10">The sequence shown here is derived from an EMBL/GenBank/DDBJ whole genome shotgun (WGS) entry which is preliminary data.</text>
</comment>
<comment type="cofactor">
    <cofactor evidence="7">
        <name>heme</name>
        <dbReference type="ChEBI" id="CHEBI:30413"/>
    </cofactor>
</comment>
<dbReference type="GO" id="GO:0020037">
    <property type="term" value="F:heme binding"/>
    <property type="evidence" value="ECO:0007669"/>
    <property type="project" value="InterPro"/>
</dbReference>
<dbReference type="Proteomes" id="UP000283530">
    <property type="component" value="Unassembled WGS sequence"/>
</dbReference>
<accession>A0A443N2U9</accession>
<dbReference type="PRINTS" id="PR00385">
    <property type="entry name" value="P450"/>
</dbReference>
<organism evidence="10 11">
    <name type="scientific">Cinnamomum micranthum f. kanehirae</name>
    <dbReference type="NCBI Taxonomy" id="337451"/>
    <lineage>
        <taxon>Eukaryota</taxon>
        <taxon>Viridiplantae</taxon>
        <taxon>Streptophyta</taxon>
        <taxon>Embryophyta</taxon>
        <taxon>Tracheophyta</taxon>
        <taxon>Spermatophyta</taxon>
        <taxon>Magnoliopsida</taxon>
        <taxon>Magnoliidae</taxon>
        <taxon>Laurales</taxon>
        <taxon>Lauraceae</taxon>
        <taxon>Cinnamomum</taxon>
    </lineage>
</organism>
<proteinExistence type="inferred from homology"/>
<dbReference type="Gene3D" id="1.10.630.10">
    <property type="entry name" value="Cytochrome P450"/>
    <property type="match status" value="1"/>
</dbReference>
<keyword evidence="4 8" id="KW-0560">Oxidoreductase</keyword>
<keyword evidence="11" id="KW-1185">Reference proteome</keyword>
<reference evidence="10 11" key="1">
    <citation type="journal article" date="2019" name="Nat. Plants">
        <title>Stout camphor tree genome fills gaps in understanding of flowering plant genome evolution.</title>
        <authorList>
            <person name="Chaw S.M."/>
            <person name="Liu Y.C."/>
            <person name="Wu Y.W."/>
            <person name="Wang H.Y."/>
            <person name="Lin C.I."/>
            <person name="Wu C.S."/>
            <person name="Ke H.M."/>
            <person name="Chang L.Y."/>
            <person name="Hsu C.Y."/>
            <person name="Yang H.T."/>
            <person name="Sudianto E."/>
            <person name="Hsu M.H."/>
            <person name="Wu K.P."/>
            <person name="Wang L.N."/>
            <person name="Leebens-Mack J.H."/>
            <person name="Tsai I.J."/>
        </authorList>
    </citation>
    <scope>NUCLEOTIDE SEQUENCE [LARGE SCALE GENOMIC DNA]</scope>
    <source>
        <strain evidence="11">cv. Chaw 1501</strain>
        <tissue evidence="10">Young leaves</tissue>
    </source>
</reference>
<gene>
    <name evidence="10" type="ORF">CKAN_00107200</name>
</gene>
<evidence type="ECO:0000313" key="11">
    <source>
        <dbReference type="Proteomes" id="UP000283530"/>
    </source>
</evidence>
<keyword evidence="2 7" id="KW-0349">Heme</keyword>
<dbReference type="FunFam" id="1.10.630.10:FF:000043">
    <property type="entry name" value="Cytochrome P450 99A2"/>
    <property type="match status" value="1"/>
</dbReference>
<dbReference type="PANTHER" id="PTHR47955">
    <property type="entry name" value="CYTOCHROME P450 FAMILY 71 PROTEIN"/>
    <property type="match status" value="1"/>
</dbReference>
<evidence type="ECO:0000256" key="8">
    <source>
        <dbReference type="RuleBase" id="RU000461"/>
    </source>
</evidence>
<sequence>MSIIFSNHPMNFHFPSPPLIFAFLIFLFMVIKIGWRNKTQNPVPNLPPGPWKLPIIGNLHQLLGPLPHHTLRDLAKKHGPLMHISLGEVSTIVISSPKLAKVAMMSHDLNFADRPFALSAEIVGYGGINMTFSPYGQHWRQMRKTCMLGLLSSKRVNSFQTIREEEVSNLIQSISSATSNSPINLTQKLFSWSNNIIARATFGNKIKDQERFISRLRKLMKLAGGLSIADCFPSSQLAQVITGLRFQYESVRKEFDEIFDDIIEEHKQESINMENSEGRWEEANLLDVIWALQQQGDLEPITNDYVKAIILDMFIGGTESTSTLMEWVMAELMRNPRIMEKAQAEVRQAFGKKEKPDWRVADELEYSKSVLKETLRLHPPGPLLVPRECREKCEIEGYEIPIKTRIIINAWAIATDPQHWDDPESFKPERFYGNPIDYKGTNFEFIPFGAGRRACPGITFAQTNALLLLSQLLYFFDWKLPNGMEPQDLDMTEEFGLTVHRRSELYLLPIPHFPSKTV</sequence>
<dbReference type="PANTHER" id="PTHR47955:SF8">
    <property type="entry name" value="CYTOCHROME P450 71D11-LIKE"/>
    <property type="match status" value="1"/>
</dbReference>
<protein>
    <submittedName>
        <fullName evidence="10">Cytochrome P450</fullName>
    </submittedName>
</protein>
<dbReference type="CDD" id="cd11072">
    <property type="entry name" value="CYP71-like"/>
    <property type="match status" value="1"/>
</dbReference>
<evidence type="ECO:0000256" key="5">
    <source>
        <dbReference type="ARBA" id="ARBA00023004"/>
    </source>
</evidence>
<dbReference type="GO" id="GO:0004497">
    <property type="term" value="F:monooxygenase activity"/>
    <property type="evidence" value="ECO:0007669"/>
    <property type="project" value="UniProtKB-KW"/>
</dbReference>
<comment type="similarity">
    <text evidence="1 8">Belongs to the cytochrome P450 family.</text>
</comment>
<dbReference type="GO" id="GO:0005506">
    <property type="term" value="F:iron ion binding"/>
    <property type="evidence" value="ECO:0007669"/>
    <property type="project" value="InterPro"/>
</dbReference>
<dbReference type="STRING" id="337451.A0A443N2U9"/>
<dbReference type="EMBL" id="QPKB01000001">
    <property type="protein sequence ID" value="RWR72830.1"/>
    <property type="molecule type" value="Genomic_DNA"/>
</dbReference>
<keyword evidence="6 8" id="KW-0503">Monooxygenase</keyword>
<keyword evidence="9" id="KW-0812">Transmembrane</keyword>
<dbReference type="InterPro" id="IPR036396">
    <property type="entry name" value="Cyt_P450_sf"/>
</dbReference>
<dbReference type="OrthoDB" id="2789670at2759"/>
<evidence type="ECO:0000256" key="6">
    <source>
        <dbReference type="ARBA" id="ARBA00023033"/>
    </source>
</evidence>
<evidence type="ECO:0000256" key="2">
    <source>
        <dbReference type="ARBA" id="ARBA00022617"/>
    </source>
</evidence>
<evidence type="ECO:0000256" key="1">
    <source>
        <dbReference type="ARBA" id="ARBA00010617"/>
    </source>
</evidence>
<dbReference type="AlphaFoldDB" id="A0A443N2U9"/>
<dbReference type="InterPro" id="IPR002401">
    <property type="entry name" value="Cyt_P450_E_grp-I"/>
</dbReference>
<evidence type="ECO:0000256" key="3">
    <source>
        <dbReference type="ARBA" id="ARBA00022723"/>
    </source>
</evidence>
<evidence type="ECO:0000256" key="9">
    <source>
        <dbReference type="SAM" id="Phobius"/>
    </source>
</evidence>
<keyword evidence="9" id="KW-1133">Transmembrane helix</keyword>